<comment type="caution">
    <text evidence="2">The sequence shown here is derived from an EMBL/GenBank/DDBJ whole genome shotgun (WGS) entry which is preliminary data.</text>
</comment>
<feature type="non-terminal residue" evidence="2">
    <location>
        <position position="1"/>
    </location>
</feature>
<dbReference type="CDD" id="cd00146">
    <property type="entry name" value="PKD"/>
    <property type="match status" value="1"/>
</dbReference>
<dbReference type="EMBL" id="JAFLRJ010001118">
    <property type="protein sequence ID" value="MBO0518019.1"/>
    <property type="molecule type" value="Genomic_DNA"/>
</dbReference>
<dbReference type="PROSITE" id="PS50093">
    <property type="entry name" value="PKD"/>
    <property type="match status" value="1"/>
</dbReference>
<feature type="non-terminal residue" evidence="2">
    <location>
        <position position="94"/>
    </location>
</feature>
<gene>
    <name evidence="2" type="ORF">J0695_40805</name>
</gene>
<dbReference type="Proteomes" id="UP000664167">
    <property type="component" value="Unassembled WGS sequence"/>
</dbReference>
<keyword evidence="3" id="KW-1185">Reference proteome</keyword>
<protein>
    <submittedName>
        <fullName evidence="2">PKD domain-containing protein</fullName>
    </submittedName>
</protein>
<dbReference type="AlphaFoldDB" id="A0A939FH63"/>
<sequence length="94" mass="9776">YRIENAQDGFSPIAEVSADKTSGAAGLKVAFTASAKDADSPNLTYSWDFGDGAKGEGLTPTHKYKKVGTYTATFTAKDPEGNTGNASVRIVVGN</sequence>
<evidence type="ECO:0000313" key="3">
    <source>
        <dbReference type="Proteomes" id="UP000664167"/>
    </source>
</evidence>
<dbReference type="InterPro" id="IPR035986">
    <property type="entry name" value="PKD_dom_sf"/>
</dbReference>
<dbReference type="Gene3D" id="2.60.40.10">
    <property type="entry name" value="Immunoglobulins"/>
    <property type="match status" value="1"/>
</dbReference>
<name>A0A939FH63_9ACTN</name>
<organism evidence="2 3">
    <name type="scientific">Streptomyces beijiangensis</name>
    <dbReference type="NCBI Taxonomy" id="163361"/>
    <lineage>
        <taxon>Bacteria</taxon>
        <taxon>Bacillati</taxon>
        <taxon>Actinomycetota</taxon>
        <taxon>Actinomycetes</taxon>
        <taxon>Kitasatosporales</taxon>
        <taxon>Streptomycetaceae</taxon>
        <taxon>Streptomyces</taxon>
    </lineage>
</organism>
<dbReference type="InterPro" id="IPR000601">
    <property type="entry name" value="PKD_dom"/>
</dbReference>
<dbReference type="SMART" id="SM00089">
    <property type="entry name" value="PKD"/>
    <property type="match status" value="1"/>
</dbReference>
<proteinExistence type="predicted"/>
<dbReference type="InterPro" id="IPR013783">
    <property type="entry name" value="Ig-like_fold"/>
</dbReference>
<evidence type="ECO:0000259" key="1">
    <source>
        <dbReference type="PROSITE" id="PS50093"/>
    </source>
</evidence>
<dbReference type="InterPro" id="IPR022409">
    <property type="entry name" value="PKD/Chitinase_dom"/>
</dbReference>
<evidence type="ECO:0000313" key="2">
    <source>
        <dbReference type="EMBL" id="MBO0518019.1"/>
    </source>
</evidence>
<dbReference type="SUPFAM" id="SSF49299">
    <property type="entry name" value="PKD domain"/>
    <property type="match status" value="1"/>
</dbReference>
<accession>A0A939FH63</accession>
<dbReference type="GO" id="GO:0005975">
    <property type="term" value="P:carbohydrate metabolic process"/>
    <property type="evidence" value="ECO:0007669"/>
    <property type="project" value="UniProtKB-ARBA"/>
</dbReference>
<reference evidence="2" key="1">
    <citation type="submission" date="2021-03" db="EMBL/GenBank/DDBJ databases">
        <title>Streptomyces poriferae sp. nov., a novel marine sponge-derived Actinobacteria species with anti-MRSA activity.</title>
        <authorList>
            <person name="Sandoval-Powers M."/>
            <person name="Kralova S."/>
            <person name="Nguyen G.-S."/>
            <person name="Fawwal D."/>
            <person name="Degnes K."/>
            <person name="Klinkenberg G."/>
            <person name="Sletta H."/>
            <person name="Wentzel A."/>
            <person name="Liles M.R."/>
        </authorList>
    </citation>
    <scope>NUCLEOTIDE SEQUENCE</scope>
    <source>
        <strain evidence="2">DSM 41794</strain>
    </source>
</reference>
<dbReference type="Pfam" id="PF00801">
    <property type="entry name" value="PKD"/>
    <property type="match status" value="1"/>
</dbReference>
<dbReference type="RefSeq" id="WP_206969844.1">
    <property type="nucleotide sequence ID" value="NZ_JAFLRJ010001118.1"/>
</dbReference>
<feature type="domain" description="PKD" evidence="1">
    <location>
        <begin position="12"/>
        <end position="94"/>
    </location>
</feature>